<proteinExistence type="predicted"/>
<dbReference type="EMBL" id="CM000849">
    <property type="protein sequence ID" value="KRH09577.1"/>
    <property type="molecule type" value="Genomic_DNA"/>
</dbReference>
<accession>A0A0R0G2V6</accession>
<dbReference type="EnsemblPlants" id="KRH09577">
    <property type="protein sequence ID" value="KRH09577"/>
    <property type="gene ID" value="GLYMA_16G222100"/>
</dbReference>
<gene>
    <name evidence="1" type="ORF">GLYMA_16G222100</name>
</gene>
<dbReference type="Gramene" id="KRH09577">
    <property type="protein sequence ID" value="KRH09577"/>
    <property type="gene ID" value="GLYMA_16G222100"/>
</dbReference>
<evidence type="ECO:0000313" key="3">
    <source>
        <dbReference type="Proteomes" id="UP000008827"/>
    </source>
</evidence>
<sequence>MFHFILVGFLTDTKPPRATPRSSSVVCYPKPTDKPPHHSFIQIRGKNGTRFELSSRFELTSLTTMTPSHATTTLDRDLCPNAH</sequence>
<keyword evidence="3" id="KW-1185">Reference proteome</keyword>
<organism evidence="1">
    <name type="scientific">Glycine max</name>
    <name type="common">Soybean</name>
    <name type="synonym">Glycine hispida</name>
    <dbReference type="NCBI Taxonomy" id="3847"/>
    <lineage>
        <taxon>Eukaryota</taxon>
        <taxon>Viridiplantae</taxon>
        <taxon>Streptophyta</taxon>
        <taxon>Embryophyta</taxon>
        <taxon>Tracheophyta</taxon>
        <taxon>Spermatophyta</taxon>
        <taxon>Magnoliopsida</taxon>
        <taxon>eudicotyledons</taxon>
        <taxon>Gunneridae</taxon>
        <taxon>Pentapetalae</taxon>
        <taxon>rosids</taxon>
        <taxon>fabids</taxon>
        <taxon>Fabales</taxon>
        <taxon>Fabaceae</taxon>
        <taxon>Papilionoideae</taxon>
        <taxon>50 kb inversion clade</taxon>
        <taxon>NPAAA clade</taxon>
        <taxon>indigoferoid/millettioid clade</taxon>
        <taxon>Phaseoleae</taxon>
        <taxon>Glycine</taxon>
        <taxon>Glycine subgen. Soja</taxon>
    </lineage>
</organism>
<protein>
    <submittedName>
        <fullName evidence="1 2">Uncharacterized protein</fullName>
    </submittedName>
</protein>
<dbReference type="Proteomes" id="UP000008827">
    <property type="component" value="Chromosome 16"/>
</dbReference>
<reference evidence="2" key="2">
    <citation type="submission" date="2018-02" db="UniProtKB">
        <authorList>
            <consortium name="EnsemblPlants"/>
        </authorList>
    </citation>
    <scope>IDENTIFICATION</scope>
    <source>
        <strain evidence="2">Williams 82</strain>
    </source>
</reference>
<reference evidence="1 2" key="1">
    <citation type="journal article" date="2010" name="Nature">
        <title>Genome sequence of the palaeopolyploid soybean.</title>
        <authorList>
            <person name="Schmutz J."/>
            <person name="Cannon S.B."/>
            <person name="Schlueter J."/>
            <person name="Ma J."/>
            <person name="Mitros T."/>
            <person name="Nelson W."/>
            <person name="Hyten D.L."/>
            <person name="Song Q."/>
            <person name="Thelen J.J."/>
            <person name="Cheng J."/>
            <person name="Xu D."/>
            <person name="Hellsten U."/>
            <person name="May G.D."/>
            <person name="Yu Y."/>
            <person name="Sakurai T."/>
            <person name="Umezawa T."/>
            <person name="Bhattacharyya M.K."/>
            <person name="Sandhu D."/>
            <person name="Valliyodan B."/>
            <person name="Lindquist E."/>
            <person name="Peto M."/>
            <person name="Grant D."/>
            <person name="Shu S."/>
            <person name="Goodstein D."/>
            <person name="Barry K."/>
            <person name="Futrell-Griggs M."/>
            <person name="Abernathy B."/>
            <person name="Du J."/>
            <person name="Tian Z."/>
            <person name="Zhu L."/>
            <person name="Gill N."/>
            <person name="Joshi T."/>
            <person name="Libault M."/>
            <person name="Sethuraman A."/>
            <person name="Zhang X.-C."/>
            <person name="Shinozaki K."/>
            <person name="Nguyen H.T."/>
            <person name="Wing R.A."/>
            <person name="Cregan P."/>
            <person name="Specht J."/>
            <person name="Grimwood J."/>
            <person name="Rokhsar D."/>
            <person name="Stacey G."/>
            <person name="Shoemaker R.C."/>
            <person name="Jackson S.A."/>
        </authorList>
    </citation>
    <scope>NUCLEOTIDE SEQUENCE [LARGE SCALE GENOMIC DNA]</scope>
    <source>
        <strain evidence="2">cv. Williams 82</strain>
        <tissue evidence="1">Callus</tissue>
    </source>
</reference>
<evidence type="ECO:0000313" key="1">
    <source>
        <dbReference type="EMBL" id="KRH09577.1"/>
    </source>
</evidence>
<dbReference type="InParanoid" id="A0A0R0G2V6"/>
<evidence type="ECO:0000313" key="2">
    <source>
        <dbReference type="EnsemblPlants" id="KRH09577"/>
    </source>
</evidence>
<reference evidence="1" key="3">
    <citation type="submission" date="2018-07" db="EMBL/GenBank/DDBJ databases">
        <title>WGS assembly of Glycine max.</title>
        <authorList>
            <person name="Schmutz J."/>
            <person name="Cannon S."/>
            <person name="Schlueter J."/>
            <person name="Ma J."/>
            <person name="Mitros T."/>
            <person name="Nelson W."/>
            <person name="Hyten D."/>
            <person name="Song Q."/>
            <person name="Thelen J."/>
            <person name="Cheng J."/>
            <person name="Xu D."/>
            <person name="Hellsten U."/>
            <person name="May G."/>
            <person name="Yu Y."/>
            <person name="Sakurai T."/>
            <person name="Umezawa T."/>
            <person name="Bhattacharyya M."/>
            <person name="Sandhu D."/>
            <person name="Valliyodan B."/>
            <person name="Lindquist E."/>
            <person name="Peto M."/>
            <person name="Grant D."/>
            <person name="Shu S."/>
            <person name="Goodstein D."/>
            <person name="Barry K."/>
            <person name="Futrell-Griggs M."/>
            <person name="Abernathy B."/>
            <person name="Du J."/>
            <person name="Tian Z."/>
            <person name="Zhu L."/>
            <person name="Gill N."/>
            <person name="Joshi T."/>
            <person name="Libault M."/>
            <person name="Sethuraman A."/>
            <person name="Zhang X."/>
            <person name="Shinozaki K."/>
            <person name="Nguyen H."/>
            <person name="Wing R."/>
            <person name="Cregan P."/>
            <person name="Specht J."/>
            <person name="Grimwood J."/>
            <person name="Rokhsar D."/>
            <person name="Stacey G."/>
            <person name="Shoemaker R."/>
            <person name="Jackson S."/>
        </authorList>
    </citation>
    <scope>NUCLEOTIDE SEQUENCE</scope>
    <source>
        <tissue evidence="1">Callus</tissue>
    </source>
</reference>
<dbReference type="AlphaFoldDB" id="A0A0R0G2V6"/>
<name>A0A0R0G2V6_SOYBN</name>